<proteinExistence type="predicted"/>
<gene>
    <name evidence="2" type="ORF">CDES_10215</name>
</gene>
<dbReference type="RefSeq" id="WP_053545360.1">
    <property type="nucleotide sequence ID" value="NZ_CP009220.1"/>
</dbReference>
<dbReference type="InterPro" id="IPR019236">
    <property type="entry name" value="APP1_cat"/>
</dbReference>
<evidence type="ECO:0000313" key="3">
    <source>
        <dbReference type="Proteomes" id="UP000068067"/>
    </source>
</evidence>
<evidence type="ECO:0000259" key="1">
    <source>
        <dbReference type="Pfam" id="PF09949"/>
    </source>
</evidence>
<reference evidence="2 3" key="1">
    <citation type="submission" date="2014-08" db="EMBL/GenBank/DDBJ databases">
        <title>Complete genome sequence of Corynebacterium deserti GIMN1.010 (=DSM 45689), isolated from desert sand in western China.</title>
        <authorList>
            <person name="Ruckert C."/>
            <person name="Albersmeier A."/>
            <person name="Kalinowski J."/>
        </authorList>
    </citation>
    <scope>NUCLEOTIDE SEQUENCE [LARGE SCALE GENOMIC DNA]</scope>
    <source>
        <strain evidence="2 3">GIMN1.010</strain>
    </source>
</reference>
<feature type="domain" description="Phosphatidate phosphatase APP1 catalytic" evidence="1">
    <location>
        <begin position="147"/>
        <end position="298"/>
    </location>
</feature>
<keyword evidence="3" id="KW-1185">Reference proteome</keyword>
<dbReference type="GO" id="GO:0008195">
    <property type="term" value="F:phosphatidate phosphatase activity"/>
    <property type="evidence" value="ECO:0007669"/>
    <property type="project" value="InterPro"/>
</dbReference>
<name>A0A0M5IGD4_9CORY</name>
<dbReference type="PATRIC" id="fig|931089.4.peg.2068"/>
<dbReference type="InterPro" id="IPR052935">
    <property type="entry name" value="Mg2+_PAP"/>
</dbReference>
<protein>
    <recommendedName>
        <fullName evidence="1">Phosphatidate phosphatase APP1 catalytic domain-containing protein</fullName>
    </recommendedName>
</protein>
<dbReference type="STRING" id="931089.CDES_10215"/>
<dbReference type="Pfam" id="PF09949">
    <property type="entry name" value="APP1_cat"/>
    <property type="match status" value="1"/>
</dbReference>
<dbReference type="PANTHER" id="PTHR28208:SF3">
    <property type="entry name" value="PHOSPHATIDATE PHOSPHATASE APP1"/>
    <property type="match status" value="1"/>
</dbReference>
<dbReference type="OrthoDB" id="9789875at2"/>
<evidence type="ECO:0000313" key="2">
    <source>
        <dbReference type="EMBL" id="ALC06424.1"/>
    </source>
</evidence>
<dbReference type="EMBL" id="CP009220">
    <property type="protein sequence ID" value="ALC06424.1"/>
    <property type="molecule type" value="Genomic_DNA"/>
</dbReference>
<sequence>MGLADIVRAIENKTNTATLKWSKNQGWRPEVTGFSGYGSGRRARILARVLMSDPENKLVDASASAPTLSEQAQRGWRQFFTIQVGNLPVSVTVGDKTIESTTNQNGYVDLLVEDHGLEPGWHTISITAEGSEPASARLLIVDDSARVGLISDIDDTIMVTWLPRAVLAAWNSWVRHTNTRKPVPGMNKFYAELLKDHPYAPVFYLSTGAWNTFETLHGFVEKHDLPDGPMLLTDWGPTPTSLFRSGQEHKKVQLRNLLIDYPDIKWILVGDDGQHDPLIYGEAVEEHPDRILGVAIRELSPSEHVLSHGTVASLSTITTNGGQGVPVVHGKDGFALLKNYLLKPFVKATQAE</sequence>
<accession>A0A0M5IGD4</accession>
<dbReference type="AlphaFoldDB" id="A0A0M5IGD4"/>
<dbReference type="KEGG" id="cdx:CDES_10215"/>
<dbReference type="Proteomes" id="UP000068067">
    <property type="component" value="Chromosome"/>
</dbReference>
<dbReference type="PANTHER" id="PTHR28208">
    <property type="entry name" value="PHOSPHATIDATE PHOSPHATASE APP1"/>
    <property type="match status" value="1"/>
</dbReference>
<organism evidence="2 3">
    <name type="scientific">Corynebacterium deserti GIMN1.010</name>
    <dbReference type="NCBI Taxonomy" id="931089"/>
    <lineage>
        <taxon>Bacteria</taxon>
        <taxon>Bacillati</taxon>
        <taxon>Actinomycetota</taxon>
        <taxon>Actinomycetes</taxon>
        <taxon>Mycobacteriales</taxon>
        <taxon>Corynebacteriaceae</taxon>
        <taxon>Corynebacterium</taxon>
    </lineage>
</organism>